<evidence type="ECO:0000256" key="9">
    <source>
        <dbReference type="RuleBase" id="RU000688"/>
    </source>
</evidence>
<dbReference type="Pfam" id="PF00001">
    <property type="entry name" value="7tm_1"/>
    <property type="match status" value="1"/>
</dbReference>
<dbReference type="Proteomes" id="UP000504634">
    <property type="component" value="Unplaced"/>
</dbReference>
<dbReference type="PANTHER" id="PTHR24243:SF232">
    <property type="entry name" value="PYROKININ 2 RECEPTOR 1-RELATED"/>
    <property type="match status" value="1"/>
</dbReference>
<feature type="transmembrane region" description="Helical" evidence="11">
    <location>
        <begin position="133"/>
        <end position="151"/>
    </location>
</feature>
<comment type="similarity">
    <text evidence="2 9">Belongs to the G-protein coupled receptor 1 family.</text>
</comment>
<feature type="transmembrane region" description="Helical" evidence="11">
    <location>
        <begin position="171"/>
        <end position="193"/>
    </location>
</feature>
<dbReference type="GO" id="GO:0005886">
    <property type="term" value="C:plasma membrane"/>
    <property type="evidence" value="ECO:0007669"/>
    <property type="project" value="TreeGrafter"/>
</dbReference>
<evidence type="ECO:0000256" key="10">
    <source>
        <dbReference type="SAM" id="MobiDB-lite"/>
    </source>
</evidence>
<evidence type="ECO:0000313" key="14">
    <source>
        <dbReference type="RefSeq" id="XP_030370371.1"/>
    </source>
</evidence>
<feature type="transmembrane region" description="Helical" evidence="11">
    <location>
        <begin position="310"/>
        <end position="328"/>
    </location>
</feature>
<evidence type="ECO:0000256" key="6">
    <source>
        <dbReference type="ARBA" id="ARBA00023136"/>
    </source>
</evidence>
<dbReference type="PROSITE" id="PS50262">
    <property type="entry name" value="G_PROTEIN_RECEP_F1_2"/>
    <property type="match status" value="1"/>
</dbReference>
<dbReference type="CDD" id="cd15134">
    <property type="entry name" value="7tmA_capaR"/>
    <property type="match status" value="1"/>
</dbReference>
<protein>
    <submittedName>
        <fullName evidence="14">Neuromedin-U receptor 1</fullName>
    </submittedName>
</protein>
<feature type="region of interest" description="Disordered" evidence="10">
    <location>
        <begin position="618"/>
        <end position="664"/>
    </location>
</feature>
<dbReference type="RefSeq" id="XP_030370371.1">
    <property type="nucleotide sequence ID" value="XM_030514511.1"/>
</dbReference>
<dbReference type="GeneID" id="115620992"/>
<evidence type="ECO:0000256" key="2">
    <source>
        <dbReference type="ARBA" id="ARBA00010663"/>
    </source>
</evidence>
<proteinExistence type="inferred from homology"/>
<feature type="domain" description="G-protein coupled receptors family 1 profile" evidence="12">
    <location>
        <begin position="113"/>
        <end position="377"/>
    </location>
</feature>
<evidence type="ECO:0000256" key="7">
    <source>
        <dbReference type="ARBA" id="ARBA00023170"/>
    </source>
</evidence>
<name>A0A6J2T0F6_DROLE</name>
<keyword evidence="8 9" id="KW-0807">Transducer</keyword>
<accession>A0A6J2T0F6</accession>
<dbReference type="FunFam" id="1.20.1070.10:FF:000267">
    <property type="entry name" value="Blast:Neuromedin-U receptor 2"/>
    <property type="match status" value="1"/>
</dbReference>
<evidence type="ECO:0000259" key="12">
    <source>
        <dbReference type="PROSITE" id="PS50262"/>
    </source>
</evidence>
<feature type="compositionally biased region" description="Polar residues" evidence="10">
    <location>
        <begin position="644"/>
        <end position="658"/>
    </location>
</feature>
<dbReference type="SUPFAM" id="SSF81321">
    <property type="entry name" value="Family A G protein-coupled receptor-like"/>
    <property type="match status" value="1"/>
</dbReference>
<dbReference type="GO" id="GO:0008188">
    <property type="term" value="F:neuropeptide receptor activity"/>
    <property type="evidence" value="ECO:0007669"/>
    <property type="project" value="TreeGrafter"/>
</dbReference>
<evidence type="ECO:0000256" key="8">
    <source>
        <dbReference type="ARBA" id="ARBA00023224"/>
    </source>
</evidence>
<evidence type="ECO:0000313" key="13">
    <source>
        <dbReference type="Proteomes" id="UP000504634"/>
    </source>
</evidence>
<feature type="transmembrane region" description="Helical" evidence="11">
    <location>
        <begin position="214"/>
        <end position="233"/>
    </location>
</feature>
<gene>
    <name evidence="14" type="primary">LOC115620992</name>
</gene>
<evidence type="ECO:0000256" key="1">
    <source>
        <dbReference type="ARBA" id="ARBA00004141"/>
    </source>
</evidence>
<feature type="transmembrane region" description="Helical" evidence="11">
    <location>
        <begin position="93"/>
        <end position="121"/>
    </location>
</feature>
<keyword evidence="4 11" id="KW-1133">Transmembrane helix</keyword>
<dbReference type="OrthoDB" id="5950040at2759"/>
<keyword evidence="5 9" id="KW-0297">G-protein coupled receptor</keyword>
<dbReference type="PANTHER" id="PTHR24243">
    <property type="entry name" value="G-PROTEIN COUPLED RECEPTOR"/>
    <property type="match status" value="1"/>
</dbReference>
<feature type="compositionally biased region" description="Polar residues" evidence="10">
    <location>
        <begin position="618"/>
        <end position="631"/>
    </location>
</feature>
<evidence type="ECO:0000256" key="11">
    <source>
        <dbReference type="SAM" id="Phobius"/>
    </source>
</evidence>
<dbReference type="InterPro" id="IPR017452">
    <property type="entry name" value="GPCR_Rhodpsn_7TM"/>
</dbReference>
<dbReference type="PRINTS" id="PR00237">
    <property type="entry name" value="GPCRRHODOPSN"/>
</dbReference>
<evidence type="ECO:0000256" key="3">
    <source>
        <dbReference type="ARBA" id="ARBA00022692"/>
    </source>
</evidence>
<reference evidence="14" key="1">
    <citation type="submission" date="2025-08" db="UniProtKB">
        <authorList>
            <consortium name="RefSeq"/>
        </authorList>
    </citation>
    <scope>IDENTIFICATION</scope>
    <source>
        <strain evidence="14">11010-0011.00</strain>
        <tissue evidence="14">Whole body</tissue>
    </source>
</reference>
<dbReference type="InterPro" id="IPR000276">
    <property type="entry name" value="GPCR_Rhodpsn"/>
</dbReference>
<evidence type="ECO:0000256" key="5">
    <source>
        <dbReference type="ARBA" id="ARBA00023040"/>
    </source>
</evidence>
<dbReference type="AlphaFoldDB" id="A0A6J2T0F6"/>
<dbReference type="CTD" id="41639"/>
<comment type="subcellular location">
    <subcellularLocation>
        <location evidence="1">Membrane</location>
        <topology evidence="1">Multi-pass membrane protein</topology>
    </subcellularLocation>
</comment>
<keyword evidence="13" id="KW-1185">Reference proteome</keyword>
<dbReference type="PROSITE" id="PS00237">
    <property type="entry name" value="G_PROTEIN_RECEP_F1_1"/>
    <property type="match status" value="1"/>
</dbReference>
<evidence type="ECO:0000256" key="4">
    <source>
        <dbReference type="ARBA" id="ARBA00022989"/>
    </source>
</evidence>
<sequence>MLQAVDDTNDSNDDGLNQSFMAHSAIATITTTTATALPSNSAELLLLHNDKFVARIAHMLNISKENLTQLMLREATNSTTSGVESTDAGEESLAILIALTICYALIFVAGVLGNLITCIVISRNNFMHTATNFYLFNLAISDIILLLSGIPQELYNLWFPDSYPFTDVMCIMGSVLSEMAANTTVLTITAFTVERYIAICHPFRQHTMSKLSRAIKFIFAIWLAAFLLALPQAMQFSVVYQGDGYSCTMEDNFYAHVFAVSGFIFFGGPMTAICVLYVLIGVKLKRSRLLQSLPRRAYDVNRGLNAQSRVIRMLVAVAVSFFLCWAPFHAQRLMAVYGLSLINIGINRDAFNDYFRILDYTSGVLYYLSTCINPLLYNIMSHKFREAFKITLTRQFGLAGKHQQSPHQHNYSALLRQNGSMRLQASSVNNNALEPYGSYRVVHFRCHDASHHQFSLQDSIRTTTTTIHSNNAGSAIGNCPGGVGARRTSGTRGRCSSLHKHELYGAATAAPHRMLQAQISQLSSVGDANSLLESQGDLGNYSTGTPNSYRAKRALLATHNGALLISASTPTQASQSLDAVDATATPTPVPGKRLKLSRVISRRDEHGHNDRQVVLEHQQNQRQQCEGSTASKALKFPWRKTRQKPTQPATTKNGNSNAKLPVNGMGEVGVGGRLDCGIPKSL</sequence>
<dbReference type="Gene3D" id="1.20.1070.10">
    <property type="entry name" value="Rhodopsin 7-helix transmembrane proteins"/>
    <property type="match status" value="1"/>
</dbReference>
<organism evidence="13 14">
    <name type="scientific">Drosophila lebanonensis</name>
    <name type="common">Fruit fly</name>
    <name type="synonym">Scaptodrosophila lebanonensis</name>
    <dbReference type="NCBI Taxonomy" id="7225"/>
    <lineage>
        <taxon>Eukaryota</taxon>
        <taxon>Metazoa</taxon>
        <taxon>Ecdysozoa</taxon>
        <taxon>Arthropoda</taxon>
        <taxon>Hexapoda</taxon>
        <taxon>Insecta</taxon>
        <taxon>Pterygota</taxon>
        <taxon>Neoptera</taxon>
        <taxon>Endopterygota</taxon>
        <taxon>Diptera</taxon>
        <taxon>Brachycera</taxon>
        <taxon>Muscomorpha</taxon>
        <taxon>Ephydroidea</taxon>
        <taxon>Drosophilidae</taxon>
        <taxon>Scaptodrosophila</taxon>
    </lineage>
</organism>
<feature type="transmembrane region" description="Helical" evidence="11">
    <location>
        <begin position="253"/>
        <end position="280"/>
    </location>
</feature>
<keyword evidence="6 11" id="KW-0472">Membrane</keyword>
<keyword evidence="7 9" id="KW-0675">Receptor</keyword>
<keyword evidence="3 9" id="KW-0812">Transmembrane</keyword>